<dbReference type="Pfam" id="PF01042">
    <property type="entry name" value="Ribonuc_L-PSP"/>
    <property type="match status" value="1"/>
</dbReference>
<sequence length="137" mass="15528">MRKSDDIRQSIYIDGMRHKNPVPVASRIGQMVYSGGIHGYDPDLGRTADGFPRQCELMFRHVHDTIIAAGGTPDDIIKMTLWMHDRSHETRALINPYWEALFPDPQSRPTRHALQTSELGSGMLIQCDFIAILRPEA</sequence>
<reference evidence="1 2" key="1">
    <citation type="submission" date="2020-04" db="EMBL/GenBank/DDBJ databases">
        <title>Donghicola sp., a member of the Rhodobacteraceae family isolated from mangrove forest in Thailand.</title>
        <authorList>
            <person name="Charoenyingcharoen P."/>
            <person name="Yukphan P."/>
        </authorList>
    </citation>
    <scope>NUCLEOTIDE SEQUENCE [LARGE SCALE GENOMIC DNA]</scope>
    <source>
        <strain evidence="1 2">B5-SW-15</strain>
    </source>
</reference>
<organism evidence="1 2">
    <name type="scientific">Donghicola mangrovi</name>
    <dbReference type="NCBI Taxonomy" id="2729614"/>
    <lineage>
        <taxon>Bacteria</taxon>
        <taxon>Pseudomonadati</taxon>
        <taxon>Pseudomonadota</taxon>
        <taxon>Alphaproteobacteria</taxon>
        <taxon>Rhodobacterales</taxon>
        <taxon>Roseobacteraceae</taxon>
        <taxon>Donghicola</taxon>
    </lineage>
</organism>
<comment type="caution">
    <text evidence="1">The sequence shown here is derived from an EMBL/GenBank/DDBJ whole genome shotgun (WGS) entry which is preliminary data.</text>
</comment>
<name>A0A850QF24_9RHOB</name>
<dbReference type="EMBL" id="JABCJE010000018">
    <property type="protein sequence ID" value="NVO25560.1"/>
    <property type="molecule type" value="Genomic_DNA"/>
</dbReference>
<proteinExistence type="predicted"/>
<dbReference type="CDD" id="cd00448">
    <property type="entry name" value="YjgF_YER057c_UK114_family"/>
    <property type="match status" value="1"/>
</dbReference>
<dbReference type="InterPro" id="IPR006175">
    <property type="entry name" value="YjgF/YER057c/UK114"/>
</dbReference>
<protein>
    <submittedName>
        <fullName evidence="1">RidA family protein</fullName>
    </submittedName>
</protein>
<dbReference type="InterPro" id="IPR035959">
    <property type="entry name" value="RutC-like_sf"/>
</dbReference>
<dbReference type="Gene3D" id="3.30.1330.40">
    <property type="entry name" value="RutC-like"/>
    <property type="match status" value="1"/>
</dbReference>
<dbReference type="RefSeq" id="WP_177159087.1">
    <property type="nucleotide sequence ID" value="NZ_JABCJE010000018.1"/>
</dbReference>
<evidence type="ECO:0000313" key="1">
    <source>
        <dbReference type="EMBL" id="NVO25560.1"/>
    </source>
</evidence>
<dbReference type="AlphaFoldDB" id="A0A850QF24"/>
<gene>
    <name evidence="1" type="ORF">HJ536_19585</name>
</gene>
<evidence type="ECO:0000313" key="2">
    <source>
        <dbReference type="Proteomes" id="UP000592216"/>
    </source>
</evidence>
<dbReference type="SUPFAM" id="SSF55298">
    <property type="entry name" value="YjgF-like"/>
    <property type="match status" value="1"/>
</dbReference>
<dbReference type="Proteomes" id="UP000592216">
    <property type="component" value="Unassembled WGS sequence"/>
</dbReference>
<accession>A0A850QF24</accession>